<feature type="transmembrane region" description="Helical" evidence="9">
    <location>
        <begin position="12"/>
        <end position="28"/>
    </location>
</feature>
<comment type="caution">
    <text evidence="10">The sequence shown here is derived from an EMBL/GenBank/DDBJ whole genome shotgun (WGS) entry which is preliminary data.</text>
</comment>
<dbReference type="PANTHER" id="PTHR30578">
    <property type="entry name" value="ELECTRON TRANSPORT COMPLEX PROTEIN RNFD"/>
    <property type="match status" value="1"/>
</dbReference>
<dbReference type="PATRIC" id="fig|1122180.6.peg.1582"/>
<evidence type="ECO:0000256" key="3">
    <source>
        <dbReference type="ARBA" id="ARBA00022630"/>
    </source>
</evidence>
<accession>A0A017HEQ9</accession>
<evidence type="ECO:0000256" key="8">
    <source>
        <dbReference type="ARBA" id="ARBA00023136"/>
    </source>
</evidence>
<keyword evidence="11" id="KW-1185">Reference proteome</keyword>
<dbReference type="eggNOG" id="COG4658">
    <property type="taxonomic scope" value="Bacteria"/>
</dbReference>
<dbReference type="AlphaFoldDB" id="A0A017HEQ9"/>
<feature type="transmembrane region" description="Helical" evidence="9">
    <location>
        <begin position="60"/>
        <end position="76"/>
    </location>
</feature>
<evidence type="ECO:0000313" key="10">
    <source>
        <dbReference type="EMBL" id="EYD72800.1"/>
    </source>
</evidence>
<proteinExistence type="predicted"/>
<keyword evidence="6" id="KW-1278">Translocase</keyword>
<keyword evidence="5 9" id="KW-0812">Transmembrane</keyword>
<feature type="transmembrane region" description="Helical" evidence="9">
    <location>
        <begin position="104"/>
        <end position="121"/>
    </location>
</feature>
<evidence type="ECO:0000256" key="7">
    <source>
        <dbReference type="ARBA" id="ARBA00022989"/>
    </source>
</evidence>
<evidence type="ECO:0000256" key="6">
    <source>
        <dbReference type="ARBA" id="ARBA00022967"/>
    </source>
</evidence>
<dbReference type="STRING" id="1122180.Lokhon_01605"/>
<reference evidence="10 11" key="1">
    <citation type="submission" date="2013-03" db="EMBL/GenBank/DDBJ databases">
        <authorList>
            <person name="Fiebig A."/>
            <person name="Goeker M."/>
            <person name="Klenk H.-P.P."/>
        </authorList>
    </citation>
    <scope>NUCLEOTIDE SEQUENCE [LARGE SCALE GENOMIC DNA]</scope>
    <source>
        <strain evidence="10 11">DSM 17492</strain>
    </source>
</reference>
<evidence type="ECO:0000313" key="11">
    <source>
        <dbReference type="Proteomes" id="UP000025047"/>
    </source>
</evidence>
<evidence type="ECO:0000256" key="5">
    <source>
        <dbReference type="ARBA" id="ARBA00022692"/>
    </source>
</evidence>
<keyword evidence="4" id="KW-0288">FMN</keyword>
<feature type="transmembrane region" description="Helical" evidence="9">
    <location>
        <begin position="200"/>
        <end position="216"/>
    </location>
</feature>
<sequence length="258" mass="26391">MRLRRRAARDAVALRLIALAPPMALLFLQAPGAVWPRALAVVTAALACAFVFAEIRGRGPILEVLVPALLVMLFAPPEAASWQLALALSLAIVLGALVFGGAGFGFLSIAALALVLLAFSFPPLAPVMPSQSVIWFALPGGLLLMLAGLAPWRVVLAGAVGVVLATGPSELDPALAAPFAILLIHFAADPFGAPVTGPGQWLSGLMVGGLIVLLGAPETRGLDMSAGVFAVLLAGLFAPLVDAGVIAIADWRDGLRHG</sequence>
<dbReference type="RefSeq" id="WP_017929150.1">
    <property type="nucleotide sequence ID" value="NZ_KK088650.1"/>
</dbReference>
<name>A0A017HEQ9_9RHOB</name>
<dbReference type="HOGENOM" id="CLU_093057_0_0_5"/>
<evidence type="ECO:0000256" key="1">
    <source>
        <dbReference type="ARBA" id="ARBA00022448"/>
    </source>
</evidence>
<dbReference type="EMBL" id="APGJ01000004">
    <property type="protein sequence ID" value="EYD72800.1"/>
    <property type="molecule type" value="Genomic_DNA"/>
</dbReference>
<evidence type="ECO:0000256" key="2">
    <source>
        <dbReference type="ARBA" id="ARBA00022553"/>
    </source>
</evidence>
<keyword evidence="3" id="KW-0285">Flavoprotein</keyword>
<keyword evidence="7 9" id="KW-1133">Transmembrane helix</keyword>
<dbReference type="Pfam" id="PF03116">
    <property type="entry name" value="NQR2_RnfD_RnfE"/>
    <property type="match status" value="2"/>
</dbReference>
<gene>
    <name evidence="10" type="ORF">Lokhon_01605</name>
</gene>
<feature type="transmembrane region" description="Helical" evidence="9">
    <location>
        <begin position="228"/>
        <end position="249"/>
    </location>
</feature>
<evidence type="ECO:0000256" key="9">
    <source>
        <dbReference type="SAM" id="Phobius"/>
    </source>
</evidence>
<dbReference type="Proteomes" id="UP000025047">
    <property type="component" value="Unassembled WGS sequence"/>
</dbReference>
<keyword evidence="2" id="KW-0597">Phosphoprotein</keyword>
<feature type="transmembrane region" description="Helical" evidence="9">
    <location>
        <begin position="34"/>
        <end position="53"/>
    </location>
</feature>
<dbReference type="PANTHER" id="PTHR30578:SF1">
    <property type="entry name" value="NA(+)-TRANSLOCATING NADH-QUINONE REDUCTASE SUBUNIT B"/>
    <property type="match status" value="1"/>
</dbReference>
<keyword evidence="8 9" id="KW-0472">Membrane</keyword>
<dbReference type="GO" id="GO:0055085">
    <property type="term" value="P:transmembrane transport"/>
    <property type="evidence" value="ECO:0007669"/>
    <property type="project" value="InterPro"/>
</dbReference>
<feature type="transmembrane region" description="Helical" evidence="9">
    <location>
        <begin position="133"/>
        <end position="164"/>
    </location>
</feature>
<organism evidence="10 11">
    <name type="scientific">Limimaricola hongkongensis DSM 17492</name>
    <dbReference type="NCBI Taxonomy" id="1122180"/>
    <lineage>
        <taxon>Bacteria</taxon>
        <taxon>Pseudomonadati</taxon>
        <taxon>Pseudomonadota</taxon>
        <taxon>Alphaproteobacteria</taxon>
        <taxon>Rhodobacterales</taxon>
        <taxon>Paracoccaceae</taxon>
        <taxon>Limimaricola</taxon>
    </lineage>
</organism>
<dbReference type="InterPro" id="IPR004338">
    <property type="entry name" value="NqrB/RnfD"/>
</dbReference>
<protein>
    <submittedName>
        <fullName evidence="10">Uncharacterized protein</fullName>
    </submittedName>
</protein>
<dbReference type="GO" id="GO:0005886">
    <property type="term" value="C:plasma membrane"/>
    <property type="evidence" value="ECO:0007669"/>
    <property type="project" value="TreeGrafter"/>
</dbReference>
<keyword evidence="1" id="KW-0813">Transport</keyword>
<evidence type="ECO:0000256" key="4">
    <source>
        <dbReference type="ARBA" id="ARBA00022643"/>
    </source>
</evidence>